<evidence type="ECO:0000256" key="13">
    <source>
        <dbReference type="ARBA" id="ARBA00022932"/>
    </source>
</evidence>
<dbReference type="OrthoDB" id="413361at2759"/>
<keyword evidence="2" id="KW-1188">Viral release from host cell</keyword>
<keyword evidence="11" id="KW-0229">DNA integration</keyword>
<evidence type="ECO:0000256" key="16">
    <source>
        <dbReference type="ARBA" id="ARBA00023268"/>
    </source>
</evidence>
<evidence type="ECO:0000256" key="3">
    <source>
        <dbReference type="ARBA" id="ARBA00022670"/>
    </source>
</evidence>
<evidence type="ECO:0000256" key="9">
    <source>
        <dbReference type="ARBA" id="ARBA00022840"/>
    </source>
</evidence>
<evidence type="ECO:0000256" key="6">
    <source>
        <dbReference type="ARBA" id="ARBA00022741"/>
    </source>
</evidence>
<comment type="caution">
    <text evidence="19">The sequence shown here is derived from an EMBL/GenBank/DDBJ whole genome shotgun (WGS) entry which is preliminary data.</text>
</comment>
<dbReference type="AlphaFoldDB" id="A0A4Y2QS21"/>
<organism evidence="19 20">
    <name type="scientific">Araneus ventricosus</name>
    <name type="common">Orbweaver spider</name>
    <name type="synonym">Epeira ventricosa</name>
    <dbReference type="NCBI Taxonomy" id="182803"/>
    <lineage>
        <taxon>Eukaryota</taxon>
        <taxon>Metazoa</taxon>
        <taxon>Ecdysozoa</taxon>
        <taxon>Arthropoda</taxon>
        <taxon>Chelicerata</taxon>
        <taxon>Arachnida</taxon>
        <taxon>Araneae</taxon>
        <taxon>Araneomorphae</taxon>
        <taxon>Entelegynae</taxon>
        <taxon>Araneoidea</taxon>
        <taxon>Araneidae</taxon>
        <taxon>Araneus</taxon>
    </lineage>
</organism>
<keyword evidence="3" id="KW-0645">Protease</keyword>
<evidence type="ECO:0000256" key="14">
    <source>
        <dbReference type="ARBA" id="ARBA00023113"/>
    </source>
</evidence>
<dbReference type="InterPro" id="IPR036397">
    <property type="entry name" value="RNaseH_sf"/>
</dbReference>
<keyword evidence="8" id="KW-0378">Hydrolase</keyword>
<keyword evidence="13" id="KW-0808">Transferase</keyword>
<evidence type="ECO:0000313" key="19">
    <source>
        <dbReference type="EMBL" id="GBN66164.1"/>
    </source>
</evidence>
<keyword evidence="20" id="KW-1185">Reference proteome</keyword>
<dbReference type="Pfam" id="PF22936">
    <property type="entry name" value="Pol_BBD"/>
    <property type="match status" value="1"/>
</dbReference>
<evidence type="ECO:0000256" key="4">
    <source>
        <dbReference type="ARBA" id="ARBA00022722"/>
    </source>
</evidence>
<evidence type="ECO:0000256" key="1">
    <source>
        <dbReference type="ARBA" id="ARBA00002180"/>
    </source>
</evidence>
<dbReference type="Pfam" id="PF25597">
    <property type="entry name" value="SH3_retrovirus"/>
    <property type="match status" value="1"/>
</dbReference>
<dbReference type="PANTHER" id="PTHR42648:SF11">
    <property type="entry name" value="TRANSPOSON TY4-P GAG-POL POLYPROTEIN"/>
    <property type="match status" value="1"/>
</dbReference>
<dbReference type="GO" id="GO:0046872">
    <property type="term" value="F:metal ion binding"/>
    <property type="evidence" value="ECO:0007669"/>
    <property type="project" value="UniProtKB-KW"/>
</dbReference>
<dbReference type="Proteomes" id="UP000499080">
    <property type="component" value="Unassembled WGS sequence"/>
</dbReference>
<keyword evidence="12" id="KW-0695">RNA-directed DNA polymerase</keyword>
<keyword evidence="14" id="KW-0917">Virion maturation</keyword>
<keyword evidence="13" id="KW-0239">DNA-directed DNA polymerase</keyword>
<dbReference type="InterPro" id="IPR012337">
    <property type="entry name" value="RNaseH-like_sf"/>
</dbReference>
<evidence type="ECO:0000256" key="2">
    <source>
        <dbReference type="ARBA" id="ARBA00022612"/>
    </source>
</evidence>
<dbReference type="GO" id="GO:0005524">
    <property type="term" value="F:ATP binding"/>
    <property type="evidence" value="ECO:0007669"/>
    <property type="project" value="UniProtKB-KW"/>
</dbReference>
<dbReference type="GO" id="GO:0003887">
    <property type="term" value="F:DNA-directed DNA polymerase activity"/>
    <property type="evidence" value="ECO:0007669"/>
    <property type="project" value="UniProtKB-KW"/>
</dbReference>
<keyword evidence="10" id="KW-0460">Magnesium</keyword>
<dbReference type="GO" id="GO:0003964">
    <property type="term" value="F:RNA-directed DNA polymerase activity"/>
    <property type="evidence" value="ECO:0007669"/>
    <property type="project" value="UniProtKB-KW"/>
</dbReference>
<proteinExistence type="predicted"/>
<evidence type="ECO:0000256" key="12">
    <source>
        <dbReference type="ARBA" id="ARBA00022918"/>
    </source>
</evidence>
<evidence type="ECO:0000313" key="20">
    <source>
        <dbReference type="Proteomes" id="UP000499080"/>
    </source>
</evidence>
<dbReference type="Gene3D" id="3.30.420.10">
    <property type="entry name" value="Ribonuclease H-like superfamily/Ribonuclease H"/>
    <property type="match status" value="1"/>
</dbReference>
<sequence length="558" mass="63385">MCNNESFFEYIEPSNEKCVKLADKSEAKVQGHGKTNFPAILNGQRSYMHSNETLYVPTLSYNLLSVAKLINLGFTVQFNGQSADIVNPLKDMKLKADRVGDLYFLRTEEKKDNTASTTLNSQKSPEQNGIAERKNRTLLDISRCSLIQSKLPLSFWAEAIANATYTKNRLPSKSLQGKSPYELWHFKDPNIGYFKTFVCEALVWNIKKNREKFEPRALKGIFLGYSDNSKAYRIWLTEAKWVETSRCVKFLETNSLTPLKEYVEFSPYDDEVIKTDKECQTLSIPAPINSEKRNTPESDDDVTLEPELSISEKPINSEQSSKRGRGRPKLIRGARGRPKKMYTTPKEETNENNSQNSVDSTDCASFAMGEIAMESALKGESSQDWLKALASEVKSILKHDTFNLVKRTENMELIGSRFILRNKYGSDGKIKLKKARLVAQGFGQIPEVNYCQNQTFSPVARLSLIRMLSSLAAKFKVKIYQFDITTAYLNGILDDEVYMNIPKYFDLALETLIESENDEGLCKRAKQILVNIKKNNMVCKLKNLFMDSNKVAVVGFLD</sequence>
<dbReference type="InterPro" id="IPR057670">
    <property type="entry name" value="SH3_retrovirus"/>
</dbReference>
<feature type="domain" description="Integrase catalytic" evidence="18">
    <location>
        <begin position="118"/>
        <end position="188"/>
    </location>
</feature>
<dbReference type="GO" id="GO:0003676">
    <property type="term" value="F:nucleic acid binding"/>
    <property type="evidence" value="ECO:0007669"/>
    <property type="project" value="InterPro"/>
</dbReference>
<dbReference type="SUPFAM" id="SSF53098">
    <property type="entry name" value="Ribonuclease H-like"/>
    <property type="match status" value="1"/>
</dbReference>
<evidence type="ECO:0000259" key="18">
    <source>
        <dbReference type="PROSITE" id="PS50994"/>
    </source>
</evidence>
<dbReference type="GO" id="GO:0006310">
    <property type="term" value="P:DNA recombination"/>
    <property type="evidence" value="ECO:0007669"/>
    <property type="project" value="UniProtKB-KW"/>
</dbReference>
<keyword evidence="13" id="KW-0548">Nucleotidyltransferase</keyword>
<dbReference type="Pfam" id="PF07727">
    <property type="entry name" value="RVT_2"/>
    <property type="match status" value="1"/>
</dbReference>
<keyword evidence="15" id="KW-0233">DNA recombination</keyword>
<keyword evidence="6" id="KW-0547">Nucleotide-binding</keyword>
<dbReference type="InterPro" id="IPR013103">
    <property type="entry name" value="RVT_2"/>
</dbReference>
<feature type="compositionally biased region" description="Basic residues" evidence="17">
    <location>
        <begin position="322"/>
        <end position="340"/>
    </location>
</feature>
<evidence type="ECO:0000256" key="17">
    <source>
        <dbReference type="SAM" id="MobiDB-lite"/>
    </source>
</evidence>
<dbReference type="InterPro" id="IPR001584">
    <property type="entry name" value="Integrase_cat-core"/>
</dbReference>
<name>A0A4Y2QS21_ARAVE</name>
<evidence type="ECO:0000256" key="8">
    <source>
        <dbReference type="ARBA" id="ARBA00022801"/>
    </source>
</evidence>
<feature type="region of interest" description="Disordered" evidence="17">
    <location>
        <begin position="283"/>
        <end position="359"/>
    </location>
</feature>
<keyword evidence="5" id="KW-0479">Metal-binding</keyword>
<evidence type="ECO:0000256" key="11">
    <source>
        <dbReference type="ARBA" id="ARBA00022908"/>
    </source>
</evidence>
<keyword evidence="7" id="KW-0255">Endonuclease</keyword>
<dbReference type="InterPro" id="IPR039537">
    <property type="entry name" value="Retrotran_Ty1/copia-like"/>
</dbReference>
<dbReference type="EMBL" id="BGPR01014665">
    <property type="protein sequence ID" value="GBN66164.1"/>
    <property type="molecule type" value="Genomic_DNA"/>
</dbReference>
<dbReference type="GO" id="GO:0015074">
    <property type="term" value="P:DNA integration"/>
    <property type="evidence" value="ECO:0007669"/>
    <property type="project" value="UniProtKB-KW"/>
</dbReference>
<dbReference type="InterPro" id="IPR054722">
    <property type="entry name" value="PolX-like_BBD"/>
</dbReference>
<dbReference type="PROSITE" id="PS50994">
    <property type="entry name" value="INTEGRASE"/>
    <property type="match status" value="1"/>
</dbReference>
<comment type="function">
    <text evidence="1">The aspartyl protease (PR) mediates the proteolytic cleavages of the Gag and Gag-Pol polyproteins after assembly of the VLP.</text>
</comment>
<accession>A0A4Y2QS21</accession>
<gene>
    <name evidence="19" type="primary">GIP_223</name>
    <name evidence="19" type="ORF">AVEN_160602_1</name>
</gene>
<dbReference type="GO" id="GO:0008233">
    <property type="term" value="F:peptidase activity"/>
    <property type="evidence" value="ECO:0007669"/>
    <property type="project" value="UniProtKB-KW"/>
</dbReference>
<keyword evidence="4" id="KW-0540">Nuclease</keyword>
<evidence type="ECO:0000256" key="15">
    <source>
        <dbReference type="ARBA" id="ARBA00023172"/>
    </source>
</evidence>
<evidence type="ECO:0000256" key="10">
    <source>
        <dbReference type="ARBA" id="ARBA00022842"/>
    </source>
</evidence>
<dbReference type="PANTHER" id="PTHR42648">
    <property type="entry name" value="TRANSPOSASE, PUTATIVE-RELATED"/>
    <property type="match status" value="1"/>
</dbReference>
<keyword evidence="9" id="KW-0067">ATP-binding</keyword>
<dbReference type="GO" id="GO:0006508">
    <property type="term" value="P:proteolysis"/>
    <property type="evidence" value="ECO:0007669"/>
    <property type="project" value="UniProtKB-KW"/>
</dbReference>
<evidence type="ECO:0000256" key="5">
    <source>
        <dbReference type="ARBA" id="ARBA00022723"/>
    </source>
</evidence>
<dbReference type="GO" id="GO:0004519">
    <property type="term" value="F:endonuclease activity"/>
    <property type="evidence" value="ECO:0007669"/>
    <property type="project" value="UniProtKB-KW"/>
</dbReference>
<keyword evidence="16" id="KW-0511">Multifunctional enzyme</keyword>
<protein>
    <submittedName>
        <fullName evidence="19">Copia protein</fullName>
    </submittedName>
</protein>
<evidence type="ECO:0000256" key="7">
    <source>
        <dbReference type="ARBA" id="ARBA00022759"/>
    </source>
</evidence>
<reference evidence="19 20" key="1">
    <citation type="journal article" date="2019" name="Sci. Rep.">
        <title>Orb-weaving spider Araneus ventricosus genome elucidates the spidroin gene catalogue.</title>
        <authorList>
            <person name="Kono N."/>
            <person name="Nakamura H."/>
            <person name="Ohtoshi R."/>
            <person name="Moran D.A.P."/>
            <person name="Shinohara A."/>
            <person name="Yoshida Y."/>
            <person name="Fujiwara M."/>
            <person name="Mori M."/>
            <person name="Tomita M."/>
            <person name="Arakawa K."/>
        </authorList>
    </citation>
    <scope>NUCLEOTIDE SEQUENCE [LARGE SCALE GENOMIC DNA]</scope>
</reference>